<dbReference type="Proteomes" id="UP001596112">
    <property type="component" value="Unassembled WGS sequence"/>
</dbReference>
<dbReference type="Gene3D" id="3.40.30.10">
    <property type="entry name" value="Glutaredoxin"/>
    <property type="match status" value="1"/>
</dbReference>
<dbReference type="CDD" id="cd02966">
    <property type="entry name" value="TlpA_like_family"/>
    <property type="match status" value="1"/>
</dbReference>
<dbReference type="SUPFAM" id="SSF52833">
    <property type="entry name" value="Thioredoxin-like"/>
    <property type="match status" value="1"/>
</dbReference>
<gene>
    <name evidence="7" type="ORF">ACFQGO_38690</name>
</gene>
<evidence type="ECO:0000256" key="1">
    <source>
        <dbReference type="ARBA" id="ARBA00004196"/>
    </source>
</evidence>
<evidence type="ECO:0000256" key="2">
    <source>
        <dbReference type="ARBA" id="ARBA00022748"/>
    </source>
</evidence>
<evidence type="ECO:0000313" key="7">
    <source>
        <dbReference type="EMBL" id="MFC5813357.1"/>
    </source>
</evidence>
<dbReference type="Pfam" id="PF00578">
    <property type="entry name" value="AhpC-TSA"/>
    <property type="match status" value="1"/>
</dbReference>
<protein>
    <submittedName>
        <fullName evidence="7">TlpA family protein disulfide reductase</fullName>
    </submittedName>
</protein>
<dbReference type="PANTHER" id="PTHR42852:SF6">
    <property type="entry name" value="THIOL:DISULFIDE INTERCHANGE PROTEIN DSBE"/>
    <property type="match status" value="1"/>
</dbReference>
<keyword evidence="2" id="KW-0201">Cytochrome c-type biogenesis</keyword>
<dbReference type="InterPro" id="IPR036249">
    <property type="entry name" value="Thioredoxin-like_sf"/>
</dbReference>
<evidence type="ECO:0000259" key="6">
    <source>
        <dbReference type="PROSITE" id="PS51352"/>
    </source>
</evidence>
<dbReference type="InterPro" id="IPR050553">
    <property type="entry name" value="Thioredoxin_ResA/DsbE_sf"/>
</dbReference>
<keyword evidence="4" id="KW-1015">Disulfide bond</keyword>
<dbReference type="PROSITE" id="PS51352">
    <property type="entry name" value="THIOREDOXIN_2"/>
    <property type="match status" value="1"/>
</dbReference>
<dbReference type="EMBL" id="JBHSNZ010000075">
    <property type="protein sequence ID" value="MFC5813357.1"/>
    <property type="molecule type" value="Genomic_DNA"/>
</dbReference>
<sequence length="198" mass="21262">MKRSIVSIAVAAAVVAVGGGGILAVTSMDGSERTGYRVSDGVLTIDVKSRPDAPDIKGTTVDGKPFRLSDYRGKTVVVNAWAYWCGPCRLEMPMLVDYEKSMKRKGVVVVGINHGSGIAASKAFIEEFDVPYPNLDDPSGKSILDMPKGVIQSQGLPFTFVIDSRHKIAASRSGAINRKMLEEMTSWAVKPSKKTAGR</sequence>
<accession>A0ABW1BJH6</accession>
<evidence type="ECO:0000313" key="8">
    <source>
        <dbReference type="Proteomes" id="UP001596112"/>
    </source>
</evidence>
<comment type="caution">
    <text evidence="7">The sequence shown here is derived from an EMBL/GenBank/DDBJ whole genome shotgun (WGS) entry which is preliminary data.</text>
</comment>
<reference evidence="8" key="1">
    <citation type="journal article" date="2019" name="Int. J. Syst. Evol. Microbiol.">
        <title>The Global Catalogue of Microorganisms (GCM) 10K type strain sequencing project: providing services to taxonomists for standard genome sequencing and annotation.</title>
        <authorList>
            <consortium name="The Broad Institute Genomics Platform"/>
            <consortium name="The Broad Institute Genome Sequencing Center for Infectious Disease"/>
            <person name="Wu L."/>
            <person name="Ma J."/>
        </authorList>
    </citation>
    <scope>NUCLEOTIDE SEQUENCE [LARGE SCALE GENOMIC DNA]</scope>
    <source>
        <strain evidence="8">JCM 9918</strain>
    </source>
</reference>
<evidence type="ECO:0000256" key="3">
    <source>
        <dbReference type="ARBA" id="ARBA00022968"/>
    </source>
</evidence>
<keyword evidence="5" id="KW-0676">Redox-active center</keyword>
<name>A0ABW1BJH6_9ACTN</name>
<organism evidence="7 8">
    <name type="scientific">Streptomyces heilongjiangensis</name>
    <dbReference type="NCBI Taxonomy" id="945052"/>
    <lineage>
        <taxon>Bacteria</taxon>
        <taxon>Bacillati</taxon>
        <taxon>Actinomycetota</taxon>
        <taxon>Actinomycetes</taxon>
        <taxon>Kitasatosporales</taxon>
        <taxon>Streptomycetaceae</taxon>
        <taxon>Streptomyces</taxon>
    </lineage>
</organism>
<feature type="domain" description="Thioredoxin" evidence="6">
    <location>
        <begin position="47"/>
        <end position="190"/>
    </location>
</feature>
<dbReference type="InterPro" id="IPR000866">
    <property type="entry name" value="AhpC/TSA"/>
</dbReference>
<keyword evidence="8" id="KW-1185">Reference proteome</keyword>
<dbReference type="InterPro" id="IPR013766">
    <property type="entry name" value="Thioredoxin_domain"/>
</dbReference>
<keyword evidence="3" id="KW-0812">Transmembrane</keyword>
<dbReference type="RefSeq" id="WP_159773879.1">
    <property type="nucleotide sequence ID" value="NZ_JAQOSL010000122.1"/>
</dbReference>
<evidence type="ECO:0000256" key="4">
    <source>
        <dbReference type="ARBA" id="ARBA00023157"/>
    </source>
</evidence>
<dbReference type="PANTHER" id="PTHR42852">
    <property type="entry name" value="THIOL:DISULFIDE INTERCHANGE PROTEIN DSBE"/>
    <property type="match status" value="1"/>
</dbReference>
<comment type="subcellular location">
    <subcellularLocation>
        <location evidence="1">Cell envelope</location>
    </subcellularLocation>
</comment>
<keyword evidence="3" id="KW-0735">Signal-anchor</keyword>
<proteinExistence type="predicted"/>
<evidence type="ECO:0000256" key="5">
    <source>
        <dbReference type="ARBA" id="ARBA00023284"/>
    </source>
</evidence>